<dbReference type="GO" id="GO:0005634">
    <property type="term" value="C:nucleus"/>
    <property type="evidence" value="ECO:0007669"/>
    <property type="project" value="TreeGrafter"/>
</dbReference>
<feature type="domain" description="B30.2/SPRY" evidence="2">
    <location>
        <begin position="17"/>
        <end position="214"/>
    </location>
</feature>
<dbReference type="PANTHER" id="PTHR12381:SF56">
    <property type="entry name" value="B30.2_SPRY DOMAIN-CONTAINING PROTEIN-RELATED"/>
    <property type="match status" value="1"/>
</dbReference>
<dbReference type="PROSITE" id="PS50188">
    <property type="entry name" value="B302_SPRY"/>
    <property type="match status" value="1"/>
</dbReference>
<dbReference type="AlphaFoldDB" id="A0A8S1HYI3"/>
<dbReference type="OrthoDB" id="445357at2759"/>
<evidence type="ECO:0000313" key="3">
    <source>
        <dbReference type="EMBL" id="CAD6200200.1"/>
    </source>
</evidence>
<dbReference type="InterPro" id="IPR003877">
    <property type="entry name" value="SPRY_dom"/>
</dbReference>
<organism evidence="3 4">
    <name type="scientific">Caenorhabditis auriculariae</name>
    <dbReference type="NCBI Taxonomy" id="2777116"/>
    <lineage>
        <taxon>Eukaryota</taxon>
        <taxon>Metazoa</taxon>
        <taxon>Ecdysozoa</taxon>
        <taxon>Nematoda</taxon>
        <taxon>Chromadorea</taxon>
        <taxon>Rhabditida</taxon>
        <taxon>Rhabditina</taxon>
        <taxon>Rhabditomorpha</taxon>
        <taxon>Rhabditoidea</taxon>
        <taxon>Rhabditidae</taxon>
        <taxon>Peloderinae</taxon>
        <taxon>Caenorhabditis</taxon>
    </lineage>
</organism>
<dbReference type="Gene3D" id="2.60.120.920">
    <property type="match status" value="1"/>
</dbReference>
<dbReference type="InterPro" id="IPR013320">
    <property type="entry name" value="ConA-like_dom_sf"/>
</dbReference>
<dbReference type="SMART" id="SM00449">
    <property type="entry name" value="SPRY"/>
    <property type="match status" value="1"/>
</dbReference>
<evidence type="ECO:0000313" key="4">
    <source>
        <dbReference type="Proteomes" id="UP000835052"/>
    </source>
</evidence>
<feature type="compositionally biased region" description="Low complexity" evidence="1">
    <location>
        <begin position="559"/>
        <end position="570"/>
    </location>
</feature>
<gene>
    <name evidence="3" type="ORF">CAUJ_LOCUS16097</name>
</gene>
<dbReference type="Proteomes" id="UP000835052">
    <property type="component" value="Unassembled WGS sequence"/>
</dbReference>
<dbReference type="SUPFAM" id="SSF49899">
    <property type="entry name" value="Concanavalin A-like lectins/glucanases"/>
    <property type="match status" value="1"/>
</dbReference>
<keyword evidence="4" id="KW-1185">Reference proteome</keyword>
<feature type="compositionally biased region" description="Pro residues" evidence="1">
    <location>
        <begin position="775"/>
        <end position="789"/>
    </location>
</feature>
<dbReference type="GO" id="GO:0003723">
    <property type="term" value="F:RNA binding"/>
    <property type="evidence" value="ECO:0007669"/>
    <property type="project" value="TreeGrafter"/>
</dbReference>
<dbReference type="InterPro" id="IPR001870">
    <property type="entry name" value="B30.2/SPRY"/>
</dbReference>
<dbReference type="PANTHER" id="PTHR12381">
    <property type="entry name" value="HETEROGENEOUS NUCLEAR RIBONUCLEOPROTEIN U FAMILY MEMBER"/>
    <property type="match status" value="1"/>
</dbReference>
<comment type="caution">
    <text evidence="3">The sequence shown here is derived from an EMBL/GenBank/DDBJ whole genome shotgun (WGS) entry which is preliminary data.</text>
</comment>
<dbReference type="EMBL" id="CAJGYM010000252">
    <property type="protein sequence ID" value="CAD6200200.1"/>
    <property type="molecule type" value="Genomic_DNA"/>
</dbReference>
<dbReference type="Gene3D" id="3.40.50.300">
    <property type="entry name" value="P-loop containing nucleotide triphosphate hydrolases"/>
    <property type="match status" value="1"/>
</dbReference>
<sequence length="802" mass="89168">IAAGIKPKKKEKKPLVTIIDEEPPPSLEAVELDYYNADIHVKSAEKKVWLVEPYTSDGLALMWGGVRTNFGVQLPFVNEGPEAKTKIGFQVRIDSYQSVLHLPTEFTDEGDARVGFSLDSAPLVLGEYAGSWGVSASGKKAHNNVFVNFDLTFDIGDIITTIIDLKEGRITYLKNNEPVGTAFSEINLEKEAIIYPHVCVKNCNLHVNLGDSPENEELGWNVPEDRDWMFLTEVSREKLVRTRIPPESKSACTVLMMVGLPGVGKTTWVRRYLADHPHEFWDVINADKVMDAMRVNGVARNRIPTLKRLDFLRGMIGKSMARLVQLAPRRRKNYLLDMTNCILEKRKRKLMAFEEFNRKCVVFVPDDDVHRQRLRQQEQEENEKLDTDALMQHKAAMSIPTQETDPCEEVLFIDPPPPYEYLAYERVQRMNTECRAWLMDGNRRRGGMYSTMGLGLPPFQPPQHTNFNNASVLLPNTGMNVTTTVFPAGAPPGEKKAEENFLMSIKEASKETFAAEKSRNRSGTNTMSPTISPIVAALPITKVMPAGSFNTISLGSAGSSTEQPSSSRSSIDFKQTPDTRVPALGVTIPKTTTSSATPSPLTPRTAAGQLVINTRVPPPVLPSPVVSQQPISSFSPAPTVVPQYNASQPPPNFPQINVPPPGYPPQVRPNAYGVPIQTIHSPGTPVMQMQQQPNFVVHQQHFQQPTNVPLSPLVIGQPRTAYPGMPYVQPQQPSPMTPVPNMNVMRPGQWDSTTPPPPGVAMPTAPYMIQQQPQQMPPQMPQQMPPPNQNPWGYMNHPPPRF</sequence>
<name>A0A8S1HYI3_9PELO</name>
<dbReference type="GO" id="GO:0000380">
    <property type="term" value="P:alternative mRNA splicing, via spliceosome"/>
    <property type="evidence" value="ECO:0007669"/>
    <property type="project" value="TreeGrafter"/>
</dbReference>
<dbReference type="InterPro" id="IPR027417">
    <property type="entry name" value="P-loop_NTPase"/>
</dbReference>
<evidence type="ECO:0000256" key="1">
    <source>
        <dbReference type="SAM" id="MobiDB-lite"/>
    </source>
</evidence>
<accession>A0A8S1HYI3</accession>
<feature type="non-terminal residue" evidence="3">
    <location>
        <position position="1"/>
    </location>
</feature>
<feature type="region of interest" description="Disordered" evidence="1">
    <location>
        <begin position="555"/>
        <end position="581"/>
    </location>
</feature>
<dbReference type="Pfam" id="PF00622">
    <property type="entry name" value="SPRY"/>
    <property type="match status" value="1"/>
</dbReference>
<protein>
    <recommendedName>
        <fullName evidence="2">B30.2/SPRY domain-containing protein</fullName>
    </recommendedName>
</protein>
<dbReference type="Pfam" id="PF13671">
    <property type="entry name" value="AAA_33"/>
    <property type="match status" value="1"/>
</dbReference>
<dbReference type="InterPro" id="IPR043136">
    <property type="entry name" value="B30.2/SPRY_sf"/>
</dbReference>
<dbReference type="SUPFAM" id="SSF52540">
    <property type="entry name" value="P-loop containing nucleoside triphosphate hydrolases"/>
    <property type="match status" value="1"/>
</dbReference>
<proteinExistence type="predicted"/>
<evidence type="ECO:0000259" key="2">
    <source>
        <dbReference type="PROSITE" id="PS50188"/>
    </source>
</evidence>
<feature type="region of interest" description="Disordered" evidence="1">
    <location>
        <begin position="772"/>
        <end position="802"/>
    </location>
</feature>
<reference evidence="3" key="1">
    <citation type="submission" date="2020-10" db="EMBL/GenBank/DDBJ databases">
        <authorList>
            <person name="Kikuchi T."/>
        </authorList>
    </citation>
    <scope>NUCLEOTIDE SEQUENCE</scope>
    <source>
        <strain evidence="3">NKZ352</strain>
    </source>
</reference>